<dbReference type="AlphaFoldDB" id="A0A7J5YEV4"/>
<dbReference type="OrthoDB" id="272077at2759"/>
<accession>A0A7J5YEV4</accession>
<evidence type="ECO:0000313" key="2">
    <source>
        <dbReference type="Proteomes" id="UP000518266"/>
    </source>
</evidence>
<gene>
    <name evidence="1" type="ORF">F7725_020539</name>
</gene>
<organism evidence="1 2">
    <name type="scientific">Dissostichus mawsoni</name>
    <name type="common">Antarctic cod</name>
    <dbReference type="NCBI Taxonomy" id="36200"/>
    <lineage>
        <taxon>Eukaryota</taxon>
        <taxon>Metazoa</taxon>
        <taxon>Chordata</taxon>
        <taxon>Craniata</taxon>
        <taxon>Vertebrata</taxon>
        <taxon>Euteleostomi</taxon>
        <taxon>Actinopterygii</taxon>
        <taxon>Neopterygii</taxon>
        <taxon>Teleostei</taxon>
        <taxon>Neoteleostei</taxon>
        <taxon>Acanthomorphata</taxon>
        <taxon>Eupercaria</taxon>
        <taxon>Perciformes</taxon>
        <taxon>Notothenioidei</taxon>
        <taxon>Nototheniidae</taxon>
        <taxon>Dissostichus</taxon>
    </lineage>
</organism>
<name>A0A7J5YEV4_DISMA</name>
<dbReference type="Pfam" id="PF08238">
    <property type="entry name" value="Sel1"/>
    <property type="match status" value="3"/>
</dbReference>
<dbReference type="Gene3D" id="1.25.40.10">
    <property type="entry name" value="Tetratricopeptide repeat domain"/>
    <property type="match status" value="2"/>
</dbReference>
<dbReference type="Proteomes" id="UP000518266">
    <property type="component" value="Unassembled WGS sequence"/>
</dbReference>
<proteinExistence type="predicted"/>
<comment type="caution">
    <text evidence="1">The sequence shown here is derived from an EMBL/GenBank/DDBJ whole genome shotgun (WGS) entry which is preliminary data.</text>
</comment>
<dbReference type="SMART" id="SM00671">
    <property type="entry name" value="SEL1"/>
    <property type="match status" value="2"/>
</dbReference>
<dbReference type="PANTHER" id="PTHR44444:SF4">
    <property type="entry name" value="PROTEIN SEL-1 HOMOLOG 3 ISOFORM X1"/>
    <property type="match status" value="1"/>
</dbReference>
<dbReference type="InterPro" id="IPR006597">
    <property type="entry name" value="Sel1-like"/>
</dbReference>
<sequence length="167" mass="18951">MSSVLYSAGLGVKEQPNKAWLLALMAAQKDDRLALLHLGHMHHQVVHGLPTDPDLAYAYYANIAKQTTLDRHNHTPEQTYVEAVYLNNDEVLSLQTNTHHHIFQWLKLQARRGAAEAEQAVARMLYWGQQGVTPDIQTAARHYERGAVQLEDPVSMGMELKRTFQKL</sequence>
<protein>
    <submittedName>
        <fullName evidence="1">Uncharacterized protein</fullName>
    </submittedName>
</protein>
<dbReference type="InterPro" id="IPR042756">
    <property type="entry name" value="Sel-1L3"/>
</dbReference>
<keyword evidence="2" id="KW-1185">Reference proteome</keyword>
<dbReference type="PANTHER" id="PTHR44444">
    <property type="entry name" value="PROTEIN SEL-1 HOMOLOG 3"/>
    <property type="match status" value="1"/>
</dbReference>
<dbReference type="InterPro" id="IPR011990">
    <property type="entry name" value="TPR-like_helical_dom_sf"/>
</dbReference>
<reference evidence="1 2" key="1">
    <citation type="submission" date="2020-03" db="EMBL/GenBank/DDBJ databases">
        <title>Dissostichus mawsoni Genome sequencing and assembly.</title>
        <authorList>
            <person name="Park H."/>
        </authorList>
    </citation>
    <scope>NUCLEOTIDE SEQUENCE [LARGE SCALE GENOMIC DNA]</scope>
    <source>
        <strain evidence="1">DM0001</strain>
        <tissue evidence="1">Muscle</tissue>
    </source>
</reference>
<dbReference type="SUPFAM" id="SSF81901">
    <property type="entry name" value="HCP-like"/>
    <property type="match status" value="1"/>
</dbReference>
<dbReference type="EMBL" id="JAAKFY010000013">
    <property type="protein sequence ID" value="KAF3847511.1"/>
    <property type="molecule type" value="Genomic_DNA"/>
</dbReference>
<evidence type="ECO:0000313" key="1">
    <source>
        <dbReference type="EMBL" id="KAF3847511.1"/>
    </source>
</evidence>